<evidence type="ECO:0000313" key="7">
    <source>
        <dbReference type="Proteomes" id="UP000048926"/>
    </source>
</evidence>
<organism evidence="6 7">
    <name type="scientific">Roseibium aggregatum</name>
    <dbReference type="NCBI Taxonomy" id="187304"/>
    <lineage>
        <taxon>Bacteria</taxon>
        <taxon>Pseudomonadati</taxon>
        <taxon>Pseudomonadota</taxon>
        <taxon>Alphaproteobacteria</taxon>
        <taxon>Hyphomicrobiales</taxon>
        <taxon>Stappiaceae</taxon>
        <taxon>Roseibium</taxon>
    </lineage>
</organism>
<reference evidence="7" key="1">
    <citation type="submission" date="2015-07" db="EMBL/GenBank/DDBJ databases">
        <authorList>
            <person name="Rodrigo-Torres Lidia"/>
            <person name="Arahal R.David."/>
        </authorList>
    </citation>
    <scope>NUCLEOTIDE SEQUENCE [LARGE SCALE GENOMIC DNA]</scope>
    <source>
        <strain evidence="7">CECT 4801</strain>
    </source>
</reference>
<evidence type="ECO:0000256" key="1">
    <source>
        <dbReference type="ARBA" id="ARBA00009437"/>
    </source>
</evidence>
<dbReference type="SUPFAM" id="SSF53850">
    <property type="entry name" value="Periplasmic binding protein-like II"/>
    <property type="match status" value="1"/>
</dbReference>
<dbReference type="PANTHER" id="PTHR30537">
    <property type="entry name" value="HTH-TYPE TRANSCRIPTIONAL REGULATOR"/>
    <property type="match status" value="1"/>
</dbReference>
<gene>
    <name evidence="6" type="primary">gcvA_14</name>
    <name evidence="6" type="ORF">LAL4801_04601</name>
</gene>
<sequence>MKRDRLPPLEWIRAFEAAARLGSFTAAAEDVGLTQAAVSQRIGQLEKHLGTPLFDRRARAISLTVEGEAWLPHVRLALEGLRDSTEAVFGTGHRHLTLSASQTIIDLWLLPRLGHLQTLTKAELSIQSMVVGTHDAPQDDVIRIRYGTGDWPHPYRARLYAEQIAPVAAPSLVARPEHWTTLPRIACAGQRPGWHAWAAAFGIPTTPLPDLRFDTHLSALGAAKAGLGVFLASLPLCAEALSTGALVRLDPGSLSHHQSYWLLASPQAVSRDQWQAITTAIIDI</sequence>
<dbReference type="InterPro" id="IPR036388">
    <property type="entry name" value="WH-like_DNA-bd_sf"/>
</dbReference>
<dbReference type="AlphaFoldDB" id="A0A0M6Y8V2"/>
<evidence type="ECO:0000256" key="4">
    <source>
        <dbReference type="ARBA" id="ARBA00023163"/>
    </source>
</evidence>
<dbReference type="Pfam" id="PF00126">
    <property type="entry name" value="HTH_1"/>
    <property type="match status" value="1"/>
</dbReference>
<dbReference type="InterPro" id="IPR005119">
    <property type="entry name" value="LysR_subst-bd"/>
</dbReference>
<dbReference type="Gene3D" id="1.10.10.10">
    <property type="entry name" value="Winged helix-like DNA-binding domain superfamily/Winged helix DNA-binding domain"/>
    <property type="match status" value="1"/>
</dbReference>
<dbReference type="Proteomes" id="UP000048926">
    <property type="component" value="Unassembled WGS sequence"/>
</dbReference>
<dbReference type="EMBL" id="CXST01000003">
    <property type="protein sequence ID" value="CTQ46144.1"/>
    <property type="molecule type" value="Genomic_DNA"/>
</dbReference>
<dbReference type="InterPro" id="IPR036390">
    <property type="entry name" value="WH_DNA-bd_sf"/>
</dbReference>
<dbReference type="RefSeq" id="WP_055659865.1">
    <property type="nucleotide sequence ID" value="NZ_CP045627.1"/>
</dbReference>
<name>A0A0M6Y8V2_9HYPH</name>
<evidence type="ECO:0000256" key="2">
    <source>
        <dbReference type="ARBA" id="ARBA00023015"/>
    </source>
</evidence>
<protein>
    <submittedName>
        <fullName evidence="6">Gcv operon activator</fullName>
    </submittedName>
</protein>
<feature type="domain" description="HTH lysR-type" evidence="5">
    <location>
        <begin position="7"/>
        <end position="64"/>
    </location>
</feature>
<dbReference type="InterPro" id="IPR058163">
    <property type="entry name" value="LysR-type_TF_proteobact-type"/>
</dbReference>
<evidence type="ECO:0000256" key="3">
    <source>
        <dbReference type="ARBA" id="ARBA00023125"/>
    </source>
</evidence>
<dbReference type="InterPro" id="IPR000847">
    <property type="entry name" value="LysR_HTH_N"/>
</dbReference>
<keyword evidence="2" id="KW-0805">Transcription regulation</keyword>
<dbReference type="GO" id="GO:0003677">
    <property type="term" value="F:DNA binding"/>
    <property type="evidence" value="ECO:0007669"/>
    <property type="project" value="UniProtKB-KW"/>
</dbReference>
<proteinExistence type="inferred from homology"/>
<dbReference type="PANTHER" id="PTHR30537:SF5">
    <property type="entry name" value="HTH-TYPE TRANSCRIPTIONAL ACTIVATOR TTDR-RELATED"/>
    <property type="match status" value="1"/>
</dbReference>
<dbReference type="OrthoDB" id="7846471at2"/>
<dbReference type="PRINTS" id="PR00039">
    <property type="entry name" value="HTHLYSR"/>
</dbReference>
<dbReference type="Gene3D" id="3.40.190.10">
    <property type="entry name" value="Periplasmic binding protein-like II"/>
    <property type="match status" value="2"/>
</dbReference>
<keyword evidence="3" id="KW-0238">DNA-binding</keyword>
<accession>A0A0M6Y8V2</accession>
<dbReference type="Pfam" id="PF03466">
    <property type="entry name" value="LysR_substrate"/>
    <property type="match status" value="1"/>
</dbReference>
<dbReference type="GO" id="GO:0003700">
    <property type="term" value="F:DNA-binding transcription factor activity"/>
    <property type="evidence" value="ECO:0007669"/>
    <property type="project" value="InterPro"/>
</dbReference>
<comment type="similarity">
    <text evidence="1">Belongs to the LysR transcriptional regulatory family.</text>
</comment>
<dbReference type="PROSITE" id="PS50931">
    <property type="entry name" value="HTH_LYSR"/>
    <property type="match status" value="1"/>
</dbReference>
<evidence type="ECO:0000259" key="5">
    <source>
        <dbReference type="PROSITE" id="PS50931"/>
    </source>
</evidence>
<evidence type="ECO:0000313" key="6">
    <source>
        <dbReference type="EMBL" id="CTQ46144.1"/>
    </source>
</evidence>
<keyword evidence="7" id="KW-1185">Reference proteome</keyword>
<dbReference type="FunFam" id="1.10.10.10:FF:000001">
    <property type="entry name" value="LysR family transcriptional regulator"/>
    <property type="match status" value="1"/>
</dbReference>
<dbReference type="SUPFAM" id="SSF46785">
    <property type="entry name" value="Winged helix' DNA-binding domain"/>
    <property type="match status" value="1"/>
</dbReference>
<keyword evidence="4" id="KW-0804">Transcription</keyword>